<accession>A0A0C3KY79</accession>
<evidence type="ECO:0000313" key="1">
    <source>
        <dbReference type="EMBL" id="KIO14487.1"/>
    </source>
</evidence>
<gene>
    <name evidence="1" type="ORF">M404DRAFT_174955</name>
</gene>
<dbReference type="AlphaFoldDB" id="A0A0C3KY79"/>
<dbReference type="HOGENOM" id="CLU_2400557_0_0_1"/>
<reference evidence="2" key="2">
    <citation type="submission" date="2015-01" db="EMBL/GenBank/DDBJ databases">
        <title>Evolutionary Origins and Diversification of the Mycorrhizal Mutualists.</title>
        <authorList>
            <consortium name="DOE Joint Genome Institute"/>
            <consortium name="Mycorrhizal Genomics Consortium"/>
            <person name="Kohler A."/>
            <person name="Kuo A."/>
            <person name="Nagy L.G."/>
            <person name="Floudas D."/>
            <person name="Copeland A."/>
            <person name="Barry K.W."/>
            <person name="Cichocki N."/>
            <person name="Veneault-Fourrey C."/>
            <person name="LaButti K."/>
            <person name="Lindquist E.A."/>
            <person name="Lipzen A."/>
            <person name="Lundell T."/>
            <person name="Morin E."/>
            <person name="Murat C."/>
            <person name="Riley R."/>
            <person name="Ohm R."/>
            <person name="Sun H."/>
            <person name="Tunlid A."/>
            <person name="Henrissat B."/>
            <person name="Grigoriev I.V."/>
            <person name="Hibbett D.S."/>
            <person name="Martin F."/>
        </authorList>
    </citation>
    <scope>NUCLEOTIDE SEQUENCE [LARGE SCALE GENOMIC DNA]</scope>
    <source>
        <strain evidence="2">Marx 270</strain>
    </source>
</reference>
<evidence type="ECO:0000313" key="2">
    <source>
        <dbReference type="Proteomes" id="UP000054217"/>
    </source>
</evidence>
<dbReference type="InParanoid" id="A0A0C3KY79"/>
<proteinExistence type="predicted"/>
<organism evidence="1 2">
    <name type="scientific">Pisolithus tinctorius Marx 270</name>
    <dbReference type="NCBI Taxonomy" id="870435"/>
    <lineage>
        <taxon>Eukaryota</taxon>
        <taxon>Fungi</taxon>
        <taxon>Dikarya</taxon>
        <taxon>Basidiomycota</taxon>
        <taxon>Agaricomycotina</taxon>
        <taxon>Agaricomycetes</taxon>
        <taxon>Agaricomycetidae</taxon>
        <taxon>Boletales</taxon>
        <taxon>Sclerodermatineae</taxon>
        <taxon>Pisolithaceae</taxon>
        <taxon>Pisolithus</taxon>
    </lineage>
</organism>
<sequence>MTREGVCRYTLMLSPHLWRRDADGAKRRDLAFSRLSPSLRLGEYSDPHPVPHSNAPCYTSYPSLLYIYLDQALNGVECSVYRVPLQSHGLRRF</sequence>
<dbReference type="EMBL" id="KN831944">
    <property type="protein sequence ID" value="KIO14487.1"/>
    <property type="molecule type" value="Genomic_DNA"/>
</dbReference>
<reference evidence="1 2" key="1">
    <citation type="submission" date="2014-04" db="EMBL/GenBank/DDBJ databases">
        <authorList>
            <consortium name="DOE Joint Genome Institute"/>
            <person name="Kuo A."/>
            <person name="Kohler A."/>
            <person name="Costa M.D."/>
            <person name="Nagy L.G."/>
            <person name="Floudas D."/>
            <person name="Copeland A."/>
            <person name="Barry K.W."/>
            <person name="Cichocki N."/>
            <person name="Veneault-Fourrey C."/>
            <person name="LaButti K."/>
            <person name="Lindquist E.A."/>
            <person name="Lipzen A."/>
            <person name="Lundell T."/>
            <person name="Morin E."/>
            <person name="Murat C."/>
            <person name="Sun H."/>
            <person name="Tunlid A."/>
            <person name="Henrissat B."/>
            <person name="Grigoriev I.V."/>
            <person name="Hibbett D.S."/>
            <person name="Martin F."/>
            <person name="Nordberg H.P."/>
            <person name="Cantor M.N."/>
            <person name="Hua S.X."/>
        </authorList>
    </citation>
    <scope>NUCLEOTIDE SEQUENCE [LARGE SCALE GENOMIC DNA]</scope>
    <source>
        <strain evidence="1 2">Marx 270</strain>
    </source>
</reference>
<dbReference type="Proteomes" id="UP000054217">
    <property type="component" value="Unassembled WGS sequence"/>
</dbReference>
<keyword evidence="2" id="KW-1185">Reference proteome</keyword>
<protein>
    <submittedName>
        <fullName evidence="1">Uncharacterized protein</fullName>
    </submittedName>
</protein>
<name>A0A0C3KY79_PISTI</name>